<sequence length="95" mass="11081">MTHNILTPFPCNSCGQCCRRVGLSPQTAFLDRGDGVCRHFDETTNLCTIYEERPLVCRVEAYYRRYLSHQIAWDEFVELNLAMCRKFQEEGNPQS</sequence>
<keyword evidence="1" id="KW-0282">Flagellum</keyword>
<dbReference type="EMBL" id="UFUW01000001">
    <property type="protein sequence ID" value="SUX21721.1"/>
    <property type="molecule type" value="Genomic_DNA"/>
</dbReference>
<protein>
    <submittedName>
        <fullName evidence="1">Flagellin N-methylase</fullName>
    </submittedName>
</protein>
<dbReference type="Pfam" id="PF03692">
    <property type="entry name" value="CxxCxxCC"/>
    <property type="match status" value="1"/>
</dbReference>
<name>A0A381E5R3_9GAMM</name>
<evidence type="ECO:0000313" key="2">
    <source>
        <dbReference type="Proteomes" id="UP000254572"/>
    </source>
</evidence>
<dbReference type="RefSeq" id="WP_115611409.1">
    <property type="nucleotide sequence ID" value="NZ_JBHLZC010000001.1"/>
</dbReference>
<keyword evidence="2" id="KW-1185">Reference proteome</keyword>
<keyword evidence="1" id="KW-0808">Transferase</keyword>
<keyword evidence="1" id="KW-0969">Cilium</keyword>
<dbReference type="OrthoDB" id="71604at2"/>
<keyword evidence="1" id="KW-0489">Methyltransferase</keyword>
<reference evidence="1 2" key="1">
    <citation type="submission" date="2018-06" db="EMBL/GenBank/DDBJ databases">
        <authorList>
            <consortium name="Pathogen Informatics"/>
            <person name="Doyle S."/>
        </authorList>
    </citation>
    <scope>NUCLEOTIDE SEQUENCE [LARGE SCALE GENOMIC DNA]</scope>
    <source>
        <strain evidence="1 2">NCTC13294</strain>
    </source>
</reference>
<accession>A0A381E5R3</accession>
<organism evidence="1 2">
    <name type="scientific">Cardiobacterium valvarum</name>
    <dbReference type="NCBI Taxonomy" id="194702"/>
    <lineage>
        <taxon>Bacteria</taxon>
        <taxon>Pseudomonadati</taxon>
        <taxon>Pseudomonadota</taxon>
        <taxon>Gammaproteobacteria</taxon>
        <taxon>Cardiobacteriales</taxon>
        <taxon>Cardiobacteriaceae</taxon>
        <taxon>Cardiobacterium</taxon>
    </lineage>
</organism>
<dbReference type="GO" id="GO:0008168">
    <property type="term" value="F:methyltransferase activity"/>
    <property type="evidence" value="ECO:0007669"/>
    <property type="project" value="UniProtKB-KW"/>
</dbReference>
<dbReference type="InterPro" id="IPR005358">
    <property type="entry name" value="Puta_zinc/iron-chelating_dom"/>
</dbReference>
<dbReference type="AlphaFoldDB" id="A0A381E5R3"/>
<dbReference type="GO" id="GO:0032259">
    <property type="term" value="P:methylation"/>
    <property type="evidence" value="ECO:0007669"/>
    <property type="project" value="UniProtKB-KW"/>
</dbReference>
<dbReference type="Proteomes" id="UP000254572">
    <property type="component" value="Unassembled WGS sequence"/>
</dbReference>
<gene>
    <name evidence="1" type="ORF">NCTC13294_01078</name>
</gene>
<proteinExistence type="predicted"/>
<keyword evidence="1" id="KW-0966">Cell projection</keyword>
<evidence type="ECO:0000313" key="1">
    <source>
        <dbReference type="EMBL" id="SUX21721.1"/>
    </source>
</evidence>